<comment type="caution">
    <text evidence="1">The sequence shown here is derived from an EMBL/GenBank/DDBJ whole genome shotgun (WGS) entry which is preliminary data.</text>
</comment>
<dbReference type="EMBL" id="DVAD01000015">
    <property type="protein sequence ID" value="HIJ99752.1"/>
    <property type="molecule type" value="Genomic_DNA"/>
</dbReference>
<organism evidence="1 2">
    <name type="scientific">Candidatus Undinarchaeum marinum</name>
    <dbReference type="NCBI Taxonomy" id="2756141"/>
    <lineage>
        <taxon>Archaea</taxon>
        <taxon>Candidatus Undinarchaeota</taxon>
        <taxon>Candidatus Undinarchaeia</taxon>
        <taxon>Candidatus Undinarchaeales</taxon>
        <taxon>Candidatus Undinarchaeaceae</taxon>
        <taxon>Candidatus Undinarchaeum</taxon>
    </lineage>
</organism>
<accession>A0A832XLD6</accession>
<evidence type="ECO:0000313" key="2">
    <source>
        <dbReference type="Proteomes" id="UP000604391"/>
    </source>
</evidence>
<proteinExistence type="predicted"/>
<gene>
    <name evidence="1" type="ORF">H1011_02930</name>
</gene>
<protein>
    <submittedName>
        <fullName evidence="1">Uncharacterized protein</fullName>
    </submittedName>
</protein>
<name>A0A832XLD6_9ARCH</name>
<evidence type="ECO:0000313" key="1">
    <source>
        <dbReference type="EMBL" id="HIJ99752.1"/>
    </source>
</evidence>
<dbReference type="Proteomes" id="UP000604391">
    <property type="component" value="Unassembled WGS sequence"/>
</dbReference>
<dbReference type="AlphaFoldDB" id="A0A832XLD6"/>
<sequence>MAKSPDEFAKLAKEAEAAGNTILAGKLYLAAYTREKKFKESEKLQYLLKASELWADDLNAKRARKLKPLVTEGLDYIISEKDEELDRHVELLTAMLALSSIKQEDEQKEAIENASVYGVLLYDFLVRSGYTNEKSFNNAVSENPATAKTNKKLENLGIDLDIWDNFHYKPNEFNSEFQSHILGMARSELSDVKVNFRGSRISKKEKLLSAMGDFYPDEVLNIQTLYGRLQSIKREMSLENILDGVSKLPSSVSLRVRQRLLAPDGTFAKVTEKIQELDIENRSPSVYLQLISKAVSESVELLLKEGLISPVAPKSVSENGSERRLSSSERRKWKKQFDEELASEYGVSVEDLENLKGPFYDYISRLKNHLSKMRNNIDRYYRGIFIEARKGYLGESLLFVEGMIRRSDLEGLTKAHTVMLEYFRDPDRYGGSTILEQLYKRRIGELQTLKVLGTGDSEEVKLTFRIWQRKLPRNLFMSDCVEDCLSAEHGANFVTALSHNLDAGHCRLLMYVGNKKKPLGIIYLNAMFERDKPVLLVDSIEISPKYSFHSRTMESVISAIIKYARDCGFRKVVLDDYVSGRKWFLDDIKKSYGEVVHLKNLEKVNYPDFLKQMKFKRFPKWSIIGRLEFFLEKLGWTELNWPSDYCYIQNFRGLQTSLTLTEAPRRRVYIIWEKFD</sequence>
<reference evidence="1 2" key="1">
    <citation type="journal article" name="Nat. Commun.">
        <title>Undinarchaeota illuminate DPANN phylogeny and the impact of gene transfer on archaeal evolution.</title>
        <authorList>
            <person name="Dombrowski N."/>
            <person name="Williams T.A."/>
            <person name="Sun J."/>
            <person name="Woodcroft B.J."/>
            <person name="Lee J.H."/>
            <person name="Minh B.Q."/>
            <person name="Rinke C."/>
            <person name="Spang A."/>
        </authorList>
    </citation>
    <scope>NUCLEOTIDE SEQUENCE [LARGE SCALE GENOMIC DNA]</scope>
    <source>
        <strain evidence="1">MAG_bin17</strain>
    </source>
</reference>
<keyword evidence="2" id="KW-1185">Reference proteome</keyword>